<keyword evidence="3" id="KW-1185">Reference proteome</keyword>
<sequence>MRSLVLFLTSVVSFSATAHTPYLKPFSFEPIAGDRVTLDASFAEKFFVPEAAFNSDSFVVITPSGESVAPESKVDLKTRTVLEHALPEEGTYRFSTGSRFGAVFRTYELDGEQRSVRGDEEPIPEGAQVVAHFQSVTKAEAYVSKGAPSNSVLAAQNSGLEVVPVSHPNSLFAGDAFEFQVLFNGEPMANFELNAHHGRDQFSEDKGITLSTDAQGKAVLTAENQGVYLIFARHRAPAPSDAAAPTYSHTTTLTVEVF</sequence>
<evidence type="ECO:0000313" key="2">
    <source>
        <dbReference type="EMBL" id="GHA11048.1"/>
    </source>
</evidence>
<dbReference type="Proteomes" id="UP000614811">
    <property type="component" value="Unassembled WGS sequence"/>
</dbReference>
<name>A0A918VMS9_9GAMM</name>
<dbReference type="InterPro" id="IPR019613">
    <property type="entry name" value="DUF4198"/>
</dbReference>
<dbReference type="EMBL" id="BMXA01000003">
    <property type="protein sequence ID" value="GHA11048.1"/>
    <property type="molecule type" value="Genomic_DNA"/>
</dbReference>
<dbReference type="RefSeq" id="WP_189400652.1">
    <property type="nucleotide sequence ID" value="NZ_BMXA01000003.1"/>
</dbReference>
<evidence type="ECO:0000256" key="1">
    <source>
        <dbReference type="SAM" id="SignalP"/>
    </source>
</evidence>
<reference evidence="2" key="1">
    <citation type="journal article" date="2014" name="Int. J. Syst. Evol. Microbiol.">
        <title>Complete genome sequence of Corynebacterium casei LMG S-19264T (=DSM 44701T), isolated from a smear-ripened cheese.</title>
        <authorList>
            <consortium name="US DOE Joint Genome Institute (JGI-PGF)"/>
            <person name="Walter F."/>
            <person name="Albersmeier A."/>
            <person name="Kalinowski J."/>
            <person name="Ruckert C."/>
        </authorList>
    </citation>
    <scope>NUCLEOTIDE SEQUENCE</scope>
    <source>
        <strain evidence="2">KCTC 12711</strain>
    </source>
</reference>
<dbReference type="Pfam" id="PF10670">
    <property type="entry name" value="DUF4198"/>
    <property type="match status" value="1"/>
</dbReference>
<evidence type="ECO:0000313" key="3">
    <source>
        <dbReference type="Proteomes" id="UP000614811"/>
    </source>
</evidence>
<dbReference type="AlphaFoldDB" id="A0A918VMS9"/>
<proteinExistence type="predicted"/>
<comment type="caution">
    <text evidence="2">The sequence shown here is derived from an EMBL/GenBank/DDBJ whole genome shotgun (WGS) entry which is preliminary data.</text>
</comment>
<protein>
    <submittedName>
        <fullName evidence="2">ABC transporter permease</fullName>
    </submittedName>
</protein>
<gene>
    <name evidence="2" type="ORF">GCM10008090_21010</name>
</gene>
<accession>A0A918VMS9</accession>
<feature type="signal peptide" evidence="1">
    <location>
        <begin position="1"/>
        <end position="18"/>
    </location>
</feature>
<feature type="chain" id="PRO_5036712040" evidence="1">
    <location>
        <begin position="19"/>
        <end position="258"/>
    </location>
</feature>
<keyword evidence="1" id="KW-0732">Signal</keyword>
<reference evidence="2" key="2">
    <citation type="submission" date="2020-09" db="EMBL/GenBank/DDBJ databases">
        <authorList>
            <person name="Sun Q."/>
            <person name="Kim S."/>
        </authorList>
    </citation>
    <scope>NUCLEOTIDE SEQUENCE</scope>
    <source>
        <strain evidence="2">KCTC 12711</strain>
    </source>
</reference>
<organism evidence="2 3">
    <name type="scientific">Arenicella chitinivorans</name>
    <dbReference type="NCBI Taxonomy" id="1329800"/>
    <lineage>
        <taxon>Bacteria</taxon>
        <taxon>Pseudomonadati</taxon>
        <taxon>Pseudomonadota</taxon>
        <taxon>Gammaproteobacteria</taxon>
        <taxon>Arenicellales</taxon>
        <taxon>Arenicellaceae</taxon>
        <taxon>Arenicella</taxon>
    </lineage>
</organism>